<dbReference type="RefSeq" id="WP_305108704.1">
    <property type="nucleotide sequence ID" value="NZ_JAUTWS010000129.1"/>
</dbReference>
<proteinExistence type="predicted"/>
<keyword evidence="3" id="KW-1185">Reference proteome</keyword>
<feature type="chain" id="PRO_5046588272" evidence="1">
    <location>
        <begin position="26"/>
        <end position="109"/>
    </location>
</feature>
<protein>
    <submittedName>
        <fullName evidence="2">Uncharacterized protein</fullName>
    </submittedName>
</protein>
<evidence type="ECO:0000256" key="1">
    <source>
        <dbReference type="SAM" id="SignalP"/>
    </source>
</evidence>
<reference evidence="2 3" key="1">
    <citation type="submission" date="2023-08" db="EMBL/GenBank/DDBJ databases">
        <title>The draft genome sequence of Paracraurococcus sp. LOR1-02.</title>
        <authorList>
            <person name="Kingkaew E."/>
            <person name="Tanasupawat S."/>
        </authorList>
    </citation>
    <scope>NUCLEOTIDE SEQUENCE [LARGE SCALE GENOMIC DNA]</scope>
    <source>
        <strain evidence="2 3">LOR1-02</strain>
    </source>
</reference>
<organism evidence="2 3">
    <name type="scientific">Paracraurococcus lichenis</name>
    <dbReference type="NCBI Taxonomy" id="3064888"/>
    <lineage>
        <taxon>Bacteria</taxon>
        <taxon>Pseudomonadati</taxon>
        <taxon>Pseudomonadota</taxon>
        <taxon>Alphaproteobacteria</taxon>
        <taxon>Acetobacterales</taxon>
        <taxon>Roseomonadaceae</taxon>
        <taxon>Paracraurococcus</taxon>
    </lineage>
</organism>
<keyword evidence="1" id="KW-0732">Signal</keyword>
<gene>
    <name evidence="2" type="ORF">Q7A36_36445</name>
</gene>
<dbReference type="EMBL" id="JAUTWS010000129">
    <property type="protein sequence ID" value="MDO9713856.1"/>
    <property type="molecule type" value="Genomic_DNA"/>
</dbReference>
<name>A0ABT9ECB3_9PROT</name>
<feature type="signal peptide" evidence="1">
    <location>
        <begin position="1"/>
        <end position="25"/>
    </location>
</feature>
<dbReference type="Proteomes" id="UP001243009">
    <property type="component" value="Unassembled WGS sequence"/>
</dbReference>
<evidence type="ECO:0000313" key="3">
    <source>
        <dbReference type="Proteomes" id="UP001243009"/>
    </source>
</evidence>
<sequence length="109" mass="11221">MTRMMALGFVALAAAFLINAPQARADDSDGGSIQTMAEMTRAEAVRHNAPGWSNGEARLVASGTGYGVAYSGKPRGDVGREGATMIGNSGDGPIVAYKEPAMPSMMAAR</sequence>
<comment type="caution">
    <text evidence="2">The sequence shown here is derived from an EMBL/GenBank/DDBJ whole genome shotgun (WGS) entry which is preliminary data.</text>
</comment>
<accession>A0ABT9ECB3</accession>
<evidence type="ECO:0000313" key="2">
    <source>
        <dbReference type="EMBL" id="MDO9713856.1"/>
    </source>
</evidence>